<protein>
    <submittedName>
        <fullName evidence="1">Uncharacterized protein</fullName>
    </submittedName>
</protein>
<evidence type="ECO:0000313" key="1">
    <source>
        <dbReference type="EMBL" id="WEB44305.1"/>
    </source>
</evidence>
<keyword evidence="2" id="KW-1185">Reference proteome</keyword>
<organism evidence="1 2">
    <name type="scientific">Streptomyces yunnanensis</name>
    <dbReference type="NCBI Taxonomy" id="156453"/>
    <lineage>
        <taxon>Bacteria</taxon>
        <taxon>Bacillati</taxon>
        <taxon>Actinomycetota</taxon>
        <taxon>Actinomycetes</taxon>
        <taxon>Kitasatosporales</taxon>
        <taxon>Streptomycetaceae</taxon>
        <taxon>Streptomyces</taxon>
    </lineage>
</organism>
<evidence type="ECO:0000313" key="2">
    <source>
        <dbReference type="Proteomes" id="UP001218629"/>
    </source>
</evidence>
<sequence length="45" mass="4601">MSVPFHGTGGDDARHTGRRGHVGYGRALLLRDAGTGEILVVIAGG</sequence>
<dbReference type="RefSeq" id="WP_275310493.1">
    <property type="nucleotide sequence ID" value="NZ_CP095749.1"/>
</dbReference>
<reference evidence="1 2" key="1">
    <citation type="submission" date="2022-03" db="EMBL/GenBank/DDBJ databases">
        <title>Streptomyces yunnanensis P86,complete genome.</title>
        <authorList>
            <person name="Chen S."/>
            <person name="Zhang Q."/>
        </authorList>
    </citation>
    <scope>NUCLEOTIDE SEQUENCE [LARGE SCALE GENOMIC DNA]</scope>
    <source>
        <strain evidence="1 2">P86</strain>
    </source>
</reference>
<dbReference type="Proteomes" id="UP001218629">
    <property type="component" value="Chromosome"/>
</dbReference>
<accession>A0ABY8AH06</accession>
<proteinExistence type="predicted"/>
<name>A0ABY8AH06_9ACTN</name>
<gene>
    <name evidence="1" type="ORF">MOV08_36780</name>
</gene>
<dbReference type="EMBL" id="CP095749">
    <property type="protein sequence ID" value="WEB44305.1"/>
    <property type="molecule type" value="Genomic_DNA"/>
</dbReference>